<reference evidence="2 3" key="1">
    <citation type="submission" date="2019-07" db="EMBL/GenBank/DDBJ databases">
        <title>Whole genome shotgun sequence of Aneurinibacillus danicus NBRC 102444.</title>
        <authorList>
            <person name="Hosoyama A."/>
            <person name="Uohara A."/>
            <person name="Ohji S."/>
            <person name="Ichikawa N."/>
        </authorList>
    </citation>
    <scope>NUCLEOTIDE SEQUENCE [LARGE SCALE GENOMIC DNA]</scope>
    <source>
        <strain evidence="2 3">NBRC 102444</strain>
    </source>
</reference>
<proteinExistence type="predicted"/>
<dbReference type="GO" id="GO:0003677">
    <property type="term" value="F:DNA binding"/>
    <property type="evidence" value="ECO:0007669"/>
    <property type="project" value="InterPro"/>
</dbReference>
<comment type="caution">
    <text evidence="2">The sequence shown here is derived from an EMBL/GenBank/DDBJ whole genome shotgun (WGS) entry which is preliminary data.</text>
</comment>
<name>A0A511VAN8_9BACL</name>
<evidence type="ECO:0000313" key="3">
    <source>
        <dbReference type="Proteomes" id="UP000321157"/>
    </source>
</evidence>
<organism evidence="2 3">
    <name type="scientific">Aneurinibacillus danicus</name>
    <dbReference type="NCBI Taxonomy" id="267746"/>
    <lineage>
        <taxon>Bacteria</taxon>
        <taxon>Bacillati</taxon>
        <taxon>Bacillota</taxon>
        <taxon>Bacilli</taxon>
        <taxon>Bacillales</taxon>
        <taxon>Paenibacillaceae</taxon>
        <taxon>Aneurinibacillus group</taxon>
        <taxon>Aneurinibacillus</taxon>
    </lineage>
</organism>
<accession>A0A511VAN8</accession>
<feature type="domain" description="HTH cro/C1-type" evidence="1">
    <location>
        <begin position="55"/>
        <end position="110"/>
    </location>
</feature>
<dbReference type="CDD" id="cd00093">
    <property type="entry name" value="HTH_XRE"/>
    <property type="match status" value="1"/>
</dbReference>
<dbReference type="Proteomes" id="UP000321157">
    <property type="component" value="Unassembled WGS sequence"/>
</dbReference>
<evidence type="ECO:0000313" key="2">
    <source>
        <dbReference type="EMBL" id="GEN35934.1"/>
    </source>
</evidence>
<dbReference type="InterPro" id="IPR010982">
    <property type="entry name" value="Lambda_DNA-bd_dom_sf"/>
</dbReference>
<dbReference type="AlphaFoldDB" id="A0A511VAN8"/>
<dbReference type="Pfam" id="PF01381">
    <property type="entry name" value="HTH_3"/>
    <property type="match status" value="1"/>
</dbReference>
<gene>
    <name evidence="2" type="ORF">ADA01nite_33940</name>
</gene>
<dbReference type="EMBL" id="BJXX01000159">
    <property type="protein sequence ID" value="GEN35934.1"/>
    <property type="molecule type" value="Genomic_DNA"/>
</dbReference>
<protein>
    <recommendedName>
        <fullName evidence="1">HTH cro/C1-type domain-containing protein</fullName>
    </recommendedName>
</protein>
<dbReference type="SUPFAM" id="SSF47413">
    <property type="entry name" value="lambda repressor-like DNA-binding domains"/>
    <property type="match status" value="1"/>
</dbReference>
<sequence length="113" mass="12691">MSGRKEPYTVEEMLVMSAEKSIAHMRTNHEDLKSTVYIPASLSLLSGEAKLQTTINKYIKKQNFRIKAIQKATNLPNATLYTIASGERMPSVDTLFKLLPALGFPSLDELFTR</sequence>
<keyword evidence="3" id="KW-1185">Reference proteome</keyword>
<dbReference type="PROSITE" id="PS50943">
    <property type="entry name" value="HTH_CROC1"/>
    <property type="match status" value="1"/>
</dbReference>
<dbReference type="Gene3D" id="1.10.260.40">
    <property type="entry name" value="lambda repressor-like DNA-binding domains"/>
    <property type="match status" value="1"/>
</dbReference>
<evidence type="ECO:0000259" key="1">
    <source>
        <dbReference type="PROSITE" id="PS50943"/>
    </source>
</evidence>
<dbReference type="InterPro" id="IPR001387">
    <property type="entry name" value="Cro/C1-type_HTH"/>
</dbReference>